<dbReference type="PANTHER" id="PTHR39328:SF1">
    <property type="entry name" value="BLL2871 PROTEIN"/>
    <property type="match status" value="1"/>
</dbReference>
<proteinExistence type="predicted"/>
<dbReference type="Pfam" id="PF06267">
    <property type="entry name" value="DUF1028"/>
    <property type="match status" value="1"/>
</dbReference>
<dbReference type="EMBL" id="FZNO01000022">
    <property type="protein sequence ID" value="SNR73674.1"/>
    <property type="molecule type" value="Genomic_DNA"/>
</dbReference>
<evidence type="ECO:0000313" key="3">
    <source>
        <dbReference type="Proteomes" id="UP000198403"/>
    </source>
</evidence>
<dbReference type="Gene3D" id="3.60.20.10">
    <property type="entry name" value="Glutamine Phosphoribosylpyrophosphate, subunit 1, domain 1"/>
    <property type="match status" value="1"/>
</dbReference>
<dbReference type="Proteomes" id="UP000198403">
    <property type="component" value="Unassembled WGS sequence"/>
</dbReference>
<dbReference type="AlphaFoldDB" id="A0A238YSM4"/>
<sequence length="195" mass="19858">MISGSRCPPASLPSGAPYPPPDPGSAWSRCRRAAGGGLGTSLLTALAEGVPPAELVRRAAHAAEDADRQIAVRDPAGRVAADTGQGSFPVSGHLVGDGVSVQDNMLAGDEVLPAMAETFAAARVAPPDRLLAALSAGQHAGGDLRGRQSAALLVVSGHTPTEEEDGVRTDLRVDDSADPVAQLRMLRPPAGLRRA</sequence>
<reference evidence="2 3" key="1">
    <citation type="submission" date="2017-06" db="EMBL/GenBank/DDBJ databases">
        <authorList>
            <person name="Kim H.J."/>
            <person name="Triplett B.A."/>
        </authorList>
    </citation>
    <scope>NUCLEOTIDE SEQUENCE [LARGE SCALE GENOMIC DNA]</scope>
    <source>
        <strain evidence="2 3">DSM 44272</strain>
    </source>
</reference>
<evidence type="ECO:0000313" key="2">
    <source>
        <dbReference type="EMBL" id="SNR73674.1"/>
    </source>
</evidence>
<feature type="region of interest" description="Disordered" evidence="1">
    <location>
        <begin position="1"/>
        <end position="30"/>
    </location>
</feature>
<dbReference type="SUPFAM" id="SSF56235">
    <property type="entry name" value="N-terminal nucleophile aminohydrolases (Ntn hydrolases)"/>
    <property type="match status" value="1"/>
</dbReference>
<dbReference type="InterPro" id="IPR010430">
    <property type="entry name" value="DUF1028"/>
</dbReference>
<dbReference type="PANTHER" id="PTHR39328">
    <property type="entry name" value="BLL2871 PROTEIN"/>
    <property type="match status" value="1"/>
</dbReference>
<evidence type="ECO:0000256" key="1">
    <source>
        <dbReference type="SAM" id="MobiDB-lite"/>
    </source>
</evidence>
<name>A0A238YSM4_9ACTN</name>
<keyword evidence="3" id="KW-1185">Reference proteome</keyword>
<gene>
    <name evidence="2" type="ORF">SAMN06272737_1222</name>
</gene>
<protein>
    <submittedName>
        <fullName evidence="2">Uncharacterized protein</fullName>
    </submittedName>
</protein>
<accession>A0A238YSM4</accession>
<dbReference type="InterPro" id="IPR029055">
    <property type="entry name" value="Ntn_hydrolases_N"/>
</dbReference>
<organism evidence="2 3">
    <name type="scientific">Blastococcus mobilis</name>
    <dbReference type="NCBI Taxonomy" id="1938746"/>
    <lineage>
        <taxon>Bacteria</taxon>
        <taxon>Bacillati</taxon>
        <taxon>Actinomycetota</taxon>
        <taxon>Actinomycetes</taxon>
        <taxon>Geodermatophilales</taxon>
        <taxon>Geodermatophilaceae</taxon>
        <taxon>Blastococcus</taxon>
    </lineage>
</organism>